<evidence type="ECO:0000259" key="1">
    <source>
        <dbReference type="PROSITE" id="PS50164"/>
    </source>
</evidence>
<dbReference type="EMBL" id="CYXN01000001">
    <property type="protein sequence ID" value="CUM71066.1"/>
    <property type="molecule type" value="Genomic_DNA"/>
</dbReference>
<dbReference type="Proteomes" id="UP000095649">
    <property type="component" value="Unassembled WGS sequence"/>
</dbReference>
<evidence type="ECO:0000313" key="2">
    <source>
        <dbReference type="EMBL" id="CUM71066.1"/>
    </source>
</evidence>
<keyword evidence="2" id="KW-0540">Nuclease</keyword>
<proteinExistence type="predicted"/>
<keyword evidence="2" id="KW-0255">Endonuclease</keyword>
<dbReference type="InterPro" id="IPR000305">
    <property type="entry name" value="GIY-YIG_endonuc"/>
</dbReference>
<dbReference type="AlphaFoldDB" id="A0A173QZV6"/>
<evidence type="ECO:0000313" key="3">
    <source>
        <dbReference type="Proteomes" id="UP000095649"/>
    </source>
</evidence>
<accession>A0A173QZV6</accession>
<dbReference type="PROSITE" id="PS50164">
    <property type="entry name" value="GIY_YIG"/>
    <property type="match status" value="1"/>
</dbReference>
<dbReference type="SUPFAM" id="SSF82771">
    <property type="entry name" value="GIY-YIG endonuclease"/>
    <property type="match status" value="1"/>
</dbReference>
<dbReference type="OrthoDB" id="89044at2"/>
<dbReference type="RefSeq" id="WP_055184454.1">
    <property type="nucleotide sequence ID" value="NZ_CYXN01000001.1"/>
</dbReference>
<dbReference type="SMART" id="SM00465">
    <property type="entry name" value="GIYc"/>
    <property type="match status" value="1"/>
</dbReference>
<dbReference type="InterPro" id="IPR035901">
    <property type="entry name" value="GIY-YIG_endonuc_sf"/>
</dbReference>
<gene>
    <name evidence="2" type="ORF">ERS852582_00165</name>
</gene>
<keyword evidence="2" id="KW-0378">Hydrolase</keyword>
<dbReference type="Pfam" id="PF01541">
    <property type="entry name" value="GIY-YIG"/>
    <property type="match status" value="1"/>
</dbReference>
<sequence>MDKIRINDILNFSKEEIPNVRVKFNIYNGYDDPLELYKTDPDEVNIDWFLWRDRRRYFSVGQTAICFLKIGNDTWLMTCIKTITGEKKVDETNGGVGYEAQDDARYGKYFGRLVLRYHNPCRTMGRTYASVMDDLEVLEILNDQFTGEDFPGYENVRLSYRQLKNVIDRHLPGWIAALQNQKAVYLITDNKTGKLYVGSATSQTGMLLQRWSNYIADGHGGNEALKELVKKQGFDYVKENFQYSILENYNARMDDEYILRRESWWKETLRTREFGYNKN</sequence>
<dbReference type="Gene3D" id="3.40.1440.10">
    <property type="entry name" value="GIY-YIG endonuclease"/>
    <property type="match status" value="1"/>
</dbReference>
<feature type="domain" description="GIY-YIG" evidence="1">
    <location>
        <begin position="180"/>
        <end position="278"/>
    </location>
</feature>
<dbReference type="CDD" id="cd10446">
    <property type="entry name" value="GIY-YIG_unchar_1"/>
    <property type="match status" value="1"/>
</dbReference>
<name>A0A173QZV6_9FIRM</name>
<reference evidence="2 3" key="1">
    <citation type="submission" date="2015-09" db="EMBL/GenBank/DDBJ databases">
        <authorList>
            <consortium name="Pathogen Informatics"/>
        </authorList>
    </citation>
    <scope>NUCLEOTIDE SEQUENCE [LARGE SCALE GENOMIC DNA]</scope>
    <source>
        <strain evidence="2 3">2789STDY5834970</strain>
    </source>
</reference>
<dbReference type="GO" id="GO:0004519">
    <property type="term" value="F:endonuclease activity"/>
    <property type="evidence" value="ECO:0007669"/>
    <property type="project" value="UniProtKB-KW"/>
</dbReference>
<organism evidence="2 3">
    <name type="scientific">Faecalibacterium prausnitzii</name>
    <dbReference type="NCBI Taxonomy" id="853"/>
    <lineage>
        <taxon>Bacteria</taxon>
        <taxon>Bacillati</taxon>
        <taxon>Bacillota</taxon>
        <taxon>Clostridia</taxon>
        <taxon>Eubacteriales</taxon>
        <taxon>Oscillospiraceae</taxon>
        <taxon>Faecalibacterium</taxon>
    </lineage>
</organism>
<protein>
    <submittedName>
        <fullName evidence="2">Group I intron endonuclease</fullName>
    </submittedName>
</protein>